<dbReference type="EMBL" id="PIPS01000001">
    <property type="protein sequence ID" value="RUO44955.1"/>
    <property type="molecule type" value="Genomic_DNA"/>
</dbReference>
<dbReference type="Proteomes" id="UP000286680">
    <property type="component" value="Unassembled WGS sequence"/>
</dbReference>
<dbReference type="RefSeq" id="WP_126819322.1">
    <property type="nucleotide sequence ID" value="NZ_PIPS01000001.1"/>
</dbReference>
<evidence type="ECO:0000313" key="3">
    <source>
        <dbReference type="Proteomes" id="UP000286680"/>
    </source>
</evidence>
<sequence length="149" mass="17255">MSDKSKYLTKENVYITAFLFAVVALVILFVSSIPEDPKAKEVRMVKDGAFSECRGLVIDDTRKAGRKVWNSDFSTMKVHKLEEHRFIVWGKYLATRSNGSDGRHWYYLCDLNHNPRYSKDDPGAYEIIYGFINGPFNPMPEYKNSPFKK</sequence>
<keyword evidence="3" id="KW-1185">Reference proteome</keyword>
<comment type="caution">
    <text evidence="2">The sequence shown here is derived from an EMBL/GenBank/DDBJ whole genome shotgun (WGS) entry which is preliminary data.</text>
</comment>
<proteinExistence type="predicted"/>
<organism evidence="2 3">
    <name type="scientific">Idiomarina aquatica</name>
    <dbReference type="NCBI Taxonomy" id="1327752"/>
    <lineage>
        <taxon>Bacteria</taxon>
        <taxon>Pseudomonadati</taxon>
        <taxon>Pseudomonadota</taxon>
        <taxon>Gammaproteobacteria</taxon>
        <taxon>Alteromonadales</taxon>
        <taxon>Idiomarinaceae</taxon>
        <taxon>Idiomarina</taxon>
    </lineage>
</organism>
<keyword evidence="1" id="KW-1133">Transmembrane helix</keyword>
<evidence type="ECO:0000313" key="2">
    <source>
        <dbReference type="EMBL" id="RUO44955.1"/>
    </source>
</evidence>
<reference evidence="3" key="1">
    <citation type="journal article" date="2018" name="Front. Microbiol.">
        <title>Genome-Based Analysis Reveals the Taxonomy and Diversity of the Family Idiomarinaceae.</title>
        <authorList>
            <person name="Liu Y."/>
            <person name="Lai Q."/>
            <person name="Shao Z."/>
        </authorList>
    </citation>
    <scope>NUCLEOTIDE SEQUENCE [LARGE SCALE GENOMIC DNA]</scope>
    <source>
        <strain evidence="3">SN-14</strain>
    </source>
</reference>
<dbReference type="AlphaFoldDB" id="A0AA94JEB0"/>
<keyword evidence="1" id="KW-0472">Membrane</keyword>
<keyword evidence="1" id="KW-0812">Transmembrane</keyword>
<feature type="transmembrane region" description="Helical" evidence="1">
    <location>
        <begin position="12"/>
        <end position="33"/>
    </location>
</feature>
<name>A0AA94JEB0_9GAMM</name>
<protein>
    <submittedName>
        <fullName evidence="2">Uncharacterized protein</fullName>
    </submittedName>
</protein>
<evidence type="ECO:0000256" key="1">
    <source>
        <dbReference type="SAM" id="Phobius"/>
    </source>
</evidence>
<gene>
    <name evidence="2" type="ORF">CWE23_02705</name>
</gene>
<accession>A0AA94JEB0</accession>